<keyword evidence="9 15" id="KW-0658">Purine biosynthesis</keyword>
<accession>A0A934NIP5</accession>
<dbReference type="Gene3D" id="3.90.650.10">
    <property type="entry name" value="PurM-like C-terminal domain"/>
    <property type="match status" value="1"/>
</dbReference>
<evidence type="ECO:0000313" key="19">
    <source>
        <dbReference type="Proteomes" id="UP000614410"/>
    </source>
</evidence>
<evidence type="ECO:0000256" key="9">
    <source>
        <dbReference type="ARBA" id="ARBA00022755"/>
    </source>
</evidence>
<dbReference type="GO" id="GO:0005524">
    <property type="term" value="F:ATP binding"/>
    <property type="evidence" value="ECO:0007669"/>
    <property type="project" value="UniProtKB-KW"/>
</dbReference>
<dbReference type="GO" id="GO:0004637">
    <property type="term" value="F:phosphoribosylamine-glycine ligase activity"/>
    <property type="evidence" value="ECO:0007669"/>
    <property type="project" value="TreeGrafter"/>
</dbReference>
<evidence type="ECO:0000256" key="4">
    <source>
        <dbReference type="ARBA" id="ARBA00013047"/>
    </source>
</evidence>
<keyword evidence="6 15" id="KW-0963">Cytoplasm</keyword>
<dbReference type="FunFam" id="3.30.1330.10:FF:000001">
    <property type="entry name" value="Phosphoribosylformylglycinamidine cyclo-ligase"/>
    <property type="match status" value="1"/>
</dbReference>
<evidence type="ECO:0000256" key="7">
    <source>
        <dbReference type="ARBA" id="ARBA00022598"/>
    </source>
</evidence>
<reference evidence="18 19" key="1">
    <citation type="submission" date="2020-10" db="EMBL/GenBank/DDBJ databases">
        <title>Ca. Dormibacterota MAGs.</title>
        <authorList>
            <person name="Montgomery K."/>
        </authorList>
    </citation>
    <scope>NUCLEOTIDE SEQUENCE [LARGE SCALE GENOMIC DNA]</scope>
    <source>
        <strain evidence="18">Mitchell_Peninsula_5</strain>
    </source>
</reference>
<evidence type="ECO:0000259" key="17">
    <source>
        <dbReference type="Pfam" id="PF02769"/>
    </source>
</evidence>
<dbReference type="AlphaFoldDB" id="A0A934NIP5"/>
<keyword evidence="7 15" id="KW-0436">Ligase</keyword>
<feature type="domain" description="PurM-like C-terminal" evidence="17">
    <location>
        <begin position="174"/>
        <end position="335"/>
    </location>
</feature>
<dbReference type="SUPFAM" id="SSF56042">
    <property type="entry name" value="PurM C-terminal domain-like"/>
    <property type="match status" value="1"/>
</dbReference>
<keyword evidence="10 15" id="KW-0067">ATP-binding</keyword>
<dbReference type="InterPro" id="IPR004733">
    <property type="entry name" value="PurM_cligase"/>
</dbReference>
<dbReference type="InterPro" id="IPR016188">
    <property type="entry name" value="PurM-like_N"/>
</dbReference>
<dbReference type="FunFam" id="3.90.650.10:FF:000011">
    <property type="entry name" value="Phosphoribosylformylglycinamidine cyclo-ligase"/>
    <property type="match status" value="1"/>
</dbReference>
<name>A0A934NIP5_9BACT</name>
<evidence type="ECO:0000256" key="15">
    <source>
        <dbReference type="HAMAP-Rule" id="MF_00741"/>
    </source>
</evidence>
<dbReference type="Pfam" id="PF02769">
    <property type="entry name" value="AIRS_C"/>
    <property type="match status" value="1"/>
</dbReference>
<dbReference type="GO" id="GO:0005829">
    <property type="term" value="C:cytosol"/>
    <property type="evidence" value="ECO:0007669"/>
    <property type="project" value="TreeGrafter"/>
</dbReference>
<evidence type="ECO:0000256" key="10">
    <source>
        <dbReference type="ARBA" id="ARBA00022840"/>
    </source>
</evidence>
<dbReference type="HAMAP" id="MF_00741">
    <property type="entry name" value="AIRS"/>
    <property type="match status" value="1"/>
</dbReference>
<comment type="caution">
    <text evidence="18">The sequence shown here is derived from an EMBL/GenBank/DDBJ whole genome shotgun (WGS) entry which is preliminary data.</text>
</comment>
<dbReference type="SUPFAM" id="SSF55326">
    <property type="entry name" value="PurM N-terminal domain-like"/>
    <property type="match status" value="1"/>
</dbReference>
<dbReference type="InterPro" id="IPR036921">
    <property type="entry name" value="PurM-like_N_sf"/>
</dbReference>
<dbReference type="InterPro" id="IPR036676">
    <property type="entry name" value="PurM-like_C_sf"/>
</dbReference>
<dbReference type="GO" id="GO:0046084">
    <property type="term" value="P:adenine biosynthetic process"/>
    <property type="evidence" value="ECO:0007669"/>
    <property type="project" value="TreeGrafter"/>
</dbReference>
<comment type="catalytic activity">
    <reaction evidence="14 15">
        <text>2-formamido-N(1)-(5-O-phospho-beta-D-ribosyl)acetamidine + ATP = 5-amino-1-(5-phospho-beta-D-ribosyl)imidazole + ADP + phosphate + H(+)</text>
        <dbReference type="Rhea" id="RHEA:23032"/>
        <dbReference type="ChEBI" id="CHEBI:15378"/>
        <dbReference type="ChEBI" id="CHEBI:30616"/>
        <dbReference type="ChEBI" id="CHEBI:43474"/>
        <dbReference type="ChEBI" id="CHEBI:137981"/>
        <dbReference type="ChEBI" id="CHEBI:147287"/>
        <dbReference type="ChEBI" id="CHEBI:456216"/>
        <dbReference type="EC" id="6.3.3.1"/>
    </reaction>
</comment>
<dbReference type="PANTHER" id="PTHR10520:SF12">
    <property type="entry name" value="TRIFUNCTIONAL PURINE BIOSYNTHETIC PROTEIN ADENOSINE-3"/>
    <property type="match status" value="1"/>
</dbReference>
<feature type="domain" description="PurM-like N-terminal" evidence="16">
    <location>
        <begin position="57"/>
        <end position="162"/>
    </location>
</feature>
<gene>
    <name evidence="15" type="primary">purM</name>
    <name evidence="18" type="ORF">JF887_02575</name>
</gene>
<dbReference type="NCBIfam" id="TIGR00878">
    <property type="entry name" value="purM"/>
    <property type="match status" value="1"/>
</dbReference>
<dbReference type="Proteomes" id="UP000614410">
    <property type="component" value="Unassembled WGS sequence"/>
</dbReference>
<evidence type="ECO:0000256" key="3">
    <source>
        <dbReference type="ARBA" id="ARBA00010280"/>
    </source>
</evidence>
<dbReference type="GO" id="GO:0004641">
    <property type="term" value="F:phosphoribosylformylglycinamidine cyclo-ligase activity"/>
    <property type="evidence" value="ECO:0007669"/>
    <property type="project" value="UniProtKB-UniRule"/>
</dbReference>
<proteinExistence type="inferred from homology"/>
<evidence type="ECO:0000256" key="5">
    <source>
        <dbReference type="ARBA" id="ARBA00020367"/>
    </source>
</evidence>
<evidence type="ECO:0000313" key="18">
    <source>
        <dbReference type="EMBL" id="MBJ7608304.1"/>
    </source>
</evidence>
<comment type="subcellular location">
    <subcellularLocation>
        <location evidence="1 15">Cytoplasm</location>
    </subcellularLocation>
</comment>
<dbReference type="PANTHER" id="PTHR10520">
    <property type="entry name" value="TRIFUNCTIONAL PURINE BIOSYNTHETIC PROTEIN ADENOSINE-3-RELATED"/>
    <property type="match status" value="1"/>
</dbReference>
<dbReference type="GO" id="GO:0006189">
    <property type="term" value="P:'de novo' IMP biosynthetic process"/>
    <property type="evidence" value="ECO:0007669"/>
    <property type="project" value="UniProtKB-UniRule"/>
</dbReference>
<organism evidence="18 19">
    <name type="scientific">Candidatus Amunia macphersoniae</name>
    <dbReference type="NCBI Taxonomy" id="3127014"/>
    <lineage>
        <taxon>Bacteria</taxon>
        <taxon>Bacillati</taxon>
        <taxon>Candidatus Dormiibacterota</taxon>
        <taxon>Candidatus Dormibacteria</taxon>
        <taxon>Candidatus Aeolococcales</taxon>
        <taxon>Candidatus Aeolococcaceae</taxon>
        <taxon>Candidatus Amunia</taxon>
    </lineage>
</organism>
<keyword evidence="8 15" id="KW-0547">Nucleotide-binding</keyword>
<evidence type="ECO:0000256" key="6">
    <source>
        <dbReference type="ARBA" id="ARBA00022490"/>
    </source>
</evidence>
<dbReference type="Pfam" id="PF00586">
    <property type="entry name" value="AIRS"/>
    <property type="match status" value="1"/>
</dbReference>
<comment type="pathway">
    <text evidence="2 15">Purine metabolism; IMP biosynthesis via de novo pathway; 5-amino-1-(5-phospho-D-ribosyl)imidazole from N(2)-formyl-N(1)-(5-phospho-D-ribosyl)glycinamide: step 2/2.</text>
</comment>
<evidence type="ECO:0000256" key="14">
    <source>
        <dbReference type="ARBA" id="ARBA00049057"/>
    </source>
</evidence>
<evidence type="ECO:0000256" key="2">
    <source>
        <dbReference type="ARBA" id="ARBA00004686"/>
    </source>
</evidence>
<dbReference type="CDD" id="cd02196">
    <property type="entry name" value="PurM"/>
    <property type="match status" value="1"/>
</dbReference>
<evidence type="ECO:0000259" key="16">
    <source>
        <dbReference type="Pfam" id="PF00586"/>
    </source>
</evidence>
<protein>
    <recommendedName>
        <fullName evidence="5 15">Phosphoribosylformylglycinamidine cyclo-ligase</fullName>
        <ecNumber evidence="4 15">6.3.3.1</ecNumber>
    </recommendedName>
    <alternativeName>
        <fullName evidence="12 15">AIR synthase</fullName>
    </alternativeName>
    <alternativeName>
        <fullName evidence="13 15">AIRS</fullName>
    </alternativeName>
    <alternativeName>
        <fullName evidence="11 15">Phosphoribosyl-aminoimidazole synthetase</fullName>
    </alternativeName>
</protein>
<dbReference type="InterPro" id="IPR010918">
    <property type="entry name" value="PurM-like_C_dom"/>
</dbReference>
<sequence>MGDLRYADAGVDIDAGNRAVDLIRRAVTSTHTAAVLGGIGAFSGLFELDVSRWKRPVLVSSTDSVGTKVKVAIATNRHRGIGIDLLNHCVNDILCCGAEPLFFLDYYATGKLAPEHLAEVVDGVASACRDAGCALVGGETAEMPGVYALGDYDIAGFIVGAVERDQIVDGSRVQAGDVLLGMPSSGLHTNGYSLVRHIVLERELDWNAPLSGTDAPLADLLLEPHRCYLHAINELRASVDVHAMAHITGGGLIENVPRVLPPGLSAIIHRSSWTVPPLFSAIERAGGVMSEEMWRTFNMGVGMVVAVPRDQADAVSSAAGIVVWRIGEVVESAGGERVTLG</sequence>
<dbReference type="EMBL" id="JAEKNN010000010">
    <property type="protein sequence ID" value="MBJ7608304.1"/>
    <property type="molecule type" value="Genomic_DNA"/>
</dbReference>
<evidence type="ECO:0000256" key="13">
    <source>
        <dbReference type="ARBA" id="ARBA00033093"/>
    </source>
</evidence>
<dbReference type="EC" id="6.3.3.1" evidence="4 15"/>
<evidence type="ECO:0000256" key="12">
    <source>
        <dbReference type="ARBA" id="ARBA00032931"/>
    </source>
</evidence>
<evidence type="ECO:0000256" key="11">
    <source>
        <dbReference type="ARBA" id="ARBA00031908"/>
    </source>
</evidence>
<comment type="similarity">
    <text evidence="3 15">Belongs to the AIR synthase family.</text>
</comment>
<dbReference type="Gene3D" id="3.30.1330.10">
    <property type="entry name" value="PurM-like, N-terminal domain"/>
    <property type="match status" value="1"/>
</dbReference>
<evidence type="ECO:0000256" key="8">
    <source>
        <dbReference type="ARBA" id="ARBA00022741"/>
    </source>
</evidence>
<evidence type="ECO:0000256" key="1">
    <source>
        <dbReference type="ARBA" id="ARBA00004496"/>
    </source>
</evidence>